<evidence type="ECO:0000313" key="3">
    <source>
        <dbReference type="Proteomes" id="UP000215914"/>
    </source>
</evidence>
<keyword evidence="1" id="KW-0812">Transmembrane</keyword>
<evidence type="ECO:0000313" key="2">
    <source>
        <dbReference type="EMBL" id="KAF5786107.1"/>
    </source>
</evidence>
<organism evidence="2 3">
    <name type="scientific">Helianthus annuus</name>
    <name type="common">Common sunflower</name>
    <dbReference type="NCBI Taxonomy" id="4232"/>
    <lineage>
        <taxon>Eukaryota</taxon>
        <taxon>Viridiplantae</taxon>
        <taxon>Streptophyta</taxon>
        <taxon>Embryophyta</taxon>
        <taxon>Tracheophyta</taxon>
        <taxon>Spermatophyta</taxon>
        <taxon>Magnoliopsida</taxon>
        <taxon>eudicotyledons</taxon>
        <taxon>Gunneridae</taxon>
        <taxon>Pentapetalae</taxon>
        <taxon>asterids</taxon>
        <taxon>campanulids</taxon>
        <taxon>Asterales</taxon>
        <taxon>Asteraceae</taxon>
        <taxon>Asteroideae</taxon>
        <taxon>Heliantheae alliance</taxon>
        <taxon>Heliantheae</taxon>
        <taxon>Helianthus</taxon>
    </lineage>
</organism>
<sequence>MFFKRINNNNNNLICEGRSDFRIIIIIILNLGLTMKLKGLYFRRENRFLDSLIDCHMSQIGLLYYMYRLFTANNCQFGVILTVLIVSVTFEN</sequence>
<dbReference type="Gramene" id="mRNA:HanXRQr2_Chr10g0436841">
    <property type="protein sequence ID" value="CDS:HanXRQr2_Chr10g0436841.1"/>
    <property type="gene ID" value="HanXRQr2_Chr10g0436841"/>
</dbReference>
<feature type="transmembrane region" description="Helical" evidence="1">
    <location>
        <begin position="62"/>
        <end position="90"/>
    </location>
</feature>
<dbReference type="EMBL" id="MNCJ02000325">
    <property type="protein sequence ID" value="KAF5786107.1"/>
    <property type="molecule type" value="Genomic_DNA"/>
</dbReference>
<name>A0A9K3HX57_HELAN</name>
<protein>
    <submittedName>
        <fullName evidence="2">Uncharacterized protein</fullName>
    </submittedName>
</protein>
<keyword evidence="3" id="KW-1185">Reference proteome</keyword>
<proteinExistence type="predicted"/>
<evidence type="ECO:0000256" key="1">
    <source>
        <dbReference type="SAM" id="Phobius"/>
    </source>
</evidence>
<feature type="transmembrane region" description="Helical" evidence="1">
    <location>
        <begin position="21"/>
        <end position="42"/>
    </location>
</feature>
<keyword evidence="1" id="KW-1133">Transmembrane helix</keyword>
<reference evidence="2" key="1">
    <citation type="journal article" date="2017" name="Nature">
        <title>The sunflower genome provides insights into oil metabolism, flowering and Asterid evolution.</title>
        <authorList>
            <person name="Badouin H."/>
            <person name="Gouzy J."/>
            <person name="Grassa C.J."/>
            <person name="Murat F."/>
            <person name="Staton S.E."/>
            <person name="Cottret L."/>
            <person name="Lelandais-Briere C."/>
            <person name="Owens G.L."/>
            <person name="Carrere S."/>
            <person name="Mayjonade B."/>
            <person name="Legrand L."/>
            <person name="Gill N."/>
            <person name="Kane N.C."/>
            <person name="Bowers J.E."/>
            <person name="Hubner S."/>
            <person name="Bellec A."/>
            <person name="Berard A."/>
            <person name="Berges H."/>
            <person name="Blanchet N."/>
            <person name="Boniface M.C."/>
            <person name="Brunel D."/>
            <person name="Catrice O."/>
            <person name="Chaidir N."/>
            <person name="Claudel C."/>
            <person name="Donnadieu C."/>
            <person name="Faraut T."/>
            <person name="Fievet G."/>
            <person name="Helmstetter N."/>
            <person name="King M."/>
            <person name="Knapp S.J."/>
            <person name="Lai Z."/>
            <person name="Le Paslier M.C."/>
            <person name="Lippi Y."/>
            <person name="Lorenzon L."/>
            <person name="Mandel J.R."/>
            <person name="Marage G."/>
            <person name="Marchand G."/>
            <person name="Marquand E."/>
            <person name="Bret-Mestries E."/>
            <person name="Morien E."/>
            <person name="Nambeesan S."/>
            <person name="Nguyen T."/>
            <person name="Pegot-Espagnet P."/>
            <person name="Pouilly N."/>
            <person name="Raftis F."/>
            <person name="Sallet E."/>
            <person name="Schiex T."/>
            <person name="Thomas J."/>
            <person name="Vandecasteele C."/>
            <person name="Vares D."/>
            <person name="Vear F."/>
            <person name="Vautrin S."/>
            <person name="Crespi M."/>
            <person name="Mangin B."/>
            <person name="Burke J.M."/>
            <person name="Salse J."/>
            <person name="Munos S."/>
            <person name="Vincourt P."/>
            <person name="Rieseberg L.H."/>
            <person name="Langlade N.B."/>
        </authorList>
    </citation>
    <scope>NUCLEOTIDE SEQUENCE</scope>
    <source>
        <tissue evidence="2">Leaves</tissue>
    </source>
</reference>
<dbReference type="Proteomes" id="UP000215914">
    <property type="component" value="Unassembled WGS sequence"/>
</dbReference>
<dbReference type="AlphaFoldDB" id="A0A9K3HX57"/>
<keyword evidence="1" id="KW-0472">Membrane</keyword>
<accession>A0A9K3HX57</accession>
<comment type="caution">
    <text evidence="2">The sequence shown here is derived from an EMBL/GenBank/DDBJ whole genome shotgun (WGS) entry which is preliminary data.</text>
</comment>
<gene>
    <name evidence="2" type="ORF">HanXRQr2_Chr10g0436841</name>
</gene>
<reference evidence="2" key="2">
    <citation type="submission" date="2020-06" db="EMBL/GenBank/DDBJ databases">
        <title>Helianthus annuus Genome sequencing and assembly Release 2.</title>
        <authorList>
            <person name="Gouzy J."/>
            <person name="Langlade N."/>
            <person name="Munos S."/>
        </authorList>
    </citation>
    <scope>NUCLEOTIDE SEQUENCE</scope>
    <source>
        <tissue evidence="2">Leaves</tissue>
    </source>
</reference>